<dbReference type="InterPro" id="IPR036821">
    <property type="entry name" value="Peptide_deformylase_sf"/>
</dbReference>
<proteinExistence type="inferred from homology"/>
<feature type="binding site" evidence="2">
    <location>
        <position position="89"/>
    </location>
    <ligand>
        <name>Fe cation</name>
        <dbReference type="ChEBI" id="CHEBI:24875"/>
    </ligand>
</feature>
<organism evidence="3 4">
    <name type="scientific">Paenibacillus plantiphilus</name>
    <dbReference type="NCBI Taxonomy" id="2905650"/>
    <lineage>
        <taxon>Bacteria</taxon>
        <taxon>Bacillati</taxon>
        <taxon>Bacillota</taxon>
        <taxon>Bacilli</taxon>
        <taxon>Bacillales</taxon>
        <taxon>Paenibacillaceae</taxon>
        <taxon>Paenibacillus</taxon>
    </lineage>
</organism>
<evidence type="ECO:0000256" key="2">
    <source>
        <dbReference type="HAMAP-Rule" id="MF_00163"/>
    </source>
</evidence>
<comment type="function">
    <text evidence="2">Removes the formyl group from the N-terminal Met of newly synthesized proteins. Requires at least a dipeptide for an efficient rate of reaction. N-terminal L-methionine is a prerequisite for activity but the enzyme has broad specificity at other positions.</text>
</comment>
<keyword evidence="2 3" id="KW-0378">Hydrolase</keyword>
<dbReference type="HAMAP" id="MF_00163">
    <property type="entry name" value="Pep_deformylase"/>
    <property type="match status" value="1"/>
</dbReference>
<dbReference type="Pfam" id="PF01327">
    <property type="entry name" value="Pep_deformylase"/>
    <property type="match status" value="1"/>
</dbReference>
<accession>A0ABM9C1W6</accession>
<dbReference type="NCBIfam" id="NF001159">
    <property type="entry name" value="PRK00150.1-3"/>
    <property type="match status" value="1"/>
</dbReference>
<dbReference type="EC" id="3.5.1.88" evidence="2"/>
<gene>
    <name evidence="2 3" type="primary">def</name>
    <name evidence="3" type="ORF">PAECIP111893_01725</name>
</gene>
<sequence length="175" mass="19450">MTVKSIVPFGDPILRKVAKPVETLHAKTLKLLDDMTETLYAAEGRAGLAAPQIGILRRVIVMDCGEGLVELINPEVLDMSGEQVGAEACLSFPGYYGDVKRANQIKVTSLNRQGEQIIIESEGYLARCIQHEIDHLNGVLFVDHVQGRWLYHENTKQRIDVMEVIRITNQGRPSG</sequence>
<keyword evidence="4" id="KW-1185">Reference proteome</keyword>
<keyword evidence="2" id="KW-0648">Protein biosynthesis</keyword>
<feature type="binding site" evidence="2">
    <location>
        <position position="131"/>
    </location>
    <ligand>
        <name>Fe cation</name>
        <dbReference type="ChEBI" id="CHEBI:24875"/>
    </ligand>
</feature>
<evidence type="ECO:0000313" key="4">
    <source>
        <dbReference type="Proteomes" id="UP000838686"/>
    </source>
</evidence>
<dbReference type="Proteomes" id="UP000838686">
    <property type="component" value="Unassembled WGS sequence"/>
</dbReference>
<evidence type="ECO:0000256" key="1">
    <source>
        <dbReference type="ARBA" id="ARBA00010759"/>
    </source>
</evidence>
<feature type="active site" evidence="2">
    <location>
        <position position="132"/>
    </location>
</feature>
<dbReference type="NCBIfam" id="TIGR00079">
    <property type="entry name" value="pept_deformyl"/>
    <property type="match status" value="1"/>
</dbReference>
<keyword evidence="2" id="KW-0479">Metal-binding</keyword>
<comment type="similarity">
    <text evidence="1 2">Belongs to the polypeptide deformylase family.</text>
</comment>
<protein>
    <recommendedName>
        <fullName evidence="2">Peptide deformylase</fullName>
        <shortName evidence="2">PDF</shortName>
        <ecNumber evidence="2">3.5.1.88</ecNumber>
    </recommendedName>
    <alternativeName>
        <fullName evidence="2">Polypeptide deformylase</fullName>
    </alternativeName>
</protein>
<keyword evidence="2" id="KW-0408">Iron</keyword>
<dbReference type="PRINTS" id="PR01576">
    <property type="entry name" value="PDEFORMYLASE"/>
</dbReference>
<dbReference type="PANTHER" id="PTHR10458:SF22">
    <property type="entry name" value="PEPTIDE DEFORMYLASE"/>
    <property type="match status" value="1"/>
</dbReference>
<feature type="binding site" evidence="2">
    <location>
        <position position="135"/>
    </location>
    <ligand>
        <name>Fe cation</name>
        <dbReference type="ChEBI" id="CHEBI:24875"/>
    </ligand>
</feature>
<dbReference type="Gene3D" id="3.90.45.10">
    <property type="entry name" value="Peptide deformylase"/>
    <property type="match status" value="1"/>
</dbReference>
<dbReference type="PANTHER" id="PTHR10458">
    <property type="entry name" value="PEPTIDE DEFORMYLASE"/>
    <property type="match status" value="1"/>
</dbReference>
<dbReference type="InterPro" id="IPR023635">
    <property type="entry name" value="Peptide_deformylase"/>
</dbReference>
<dbReference type="CDD" id="cd00487">
    <property type="entry name" value="Pep_deformylase"/>
    <property type="match status" value="1"/>
</dbReference>
<evidence type="ECO:0000313" key="3">
    <source>
        <dbReference type="EMBL" id="CAH1201785.1"/>
    </source>
</evidence>
<dbReference type="RefSeq" id="WP_236340063.1">
    <property type="nucleotide sequence ID" value="NZ_CAKMMF010000007.1"/>
</dbReference>
<dbReference type="PIRSF" id="PIRSF004749">
    <property type="entry name" value="Pep_def"/>
    <property type="match status" value="1"/>
</dbReference>
<name>A0ABM9C1W6_9BACL</name>
<dbReference type="GO" id="GO:0042586">
    <property type="term" value="F:peptide deformylase activity"/>
    <property type="evidence" value="ECO:0007669"/>
    <property type="project" value="UniProtKB-EC"/>
</dbReference>
<dbReference type="SUPFAM" id="SSF56420">
    <property type="entry name" value="Peptide deformylase"/>
    <property type="match status" value="1"/>
</dbReference>
<comment type="caution">
    <text evidence="3">The sequence shown here is derived from an EMBL/GenBank/DDBJ whole genome shotgun (WGS) entry which is preliminary data.</text>
</comment>
<reference evidence="3" key="1">
    <citation type="submission" date="2022-01" db="EMBL/GenBank/DDBJ databases">
        <authorList>
            <person name="Criscuolo A."/>
        </authorList>
    </citation>
    <scope>NUCLEOTIDE SEQUENCE</scope>
    <source>
        <strain evidence="3">CIP111893</strain>
    </source>
</reference>
<comment type="cofactor">
    <cofactor evidence="2">
        <name>Fe(2+)</name>
        <dbReference type="ChEBI" id="CHEBI:29033"/>
    </cofactor>
    <text evidence="2">Binds 1 Fe(2+) ion.</text>
</comment>
<comment type="catalytic activity">
    <reaction evidence="2">
        <text>N-terminal N-formyl-L-methionyl-[peptide] + H2O = N-terminal L-methionyl-[peptide] + formate</text>
        <dbReference type="Rhea" id="RHEA:24420"/>
        <dbReference type="Rhea" id="RHEA-COMP:10639"/>
        <dbReference type="Rhea" id="RHEA-COMP:10640"/>
        <dbReference type="ChEBI" id="CHEBI:15377"/>
        <dbReference type="ChEBI" id="CHEBI:15740"/>
        <dbReference type="ChEBI" id="CHEBI:49298"/>
        <dbReference type="ChEBI" id="CHEBI:64731"/>
        <dbReference type="EC" id="3.5.1.88"/>
    </reaction>
</comment>
<dbReference type="EMBL" id="CAKMMF010000007">
    <property type="protein sequence ID" value="CAH1201785.1"/>
    <property type="molecule type" value="Genomic_DNA"/>
</dbReference>